<dbReference type="STRING" id="5078.A0A135LCH6"/>
<keyword evidence="1" id="KW-0472">Membrane</keyword>
<reference evidence="2 3" key="1">
    <citation type="journal article" date="2016" name="BMC Genomics">
        <title>Genome sequencing and secondary metabolism of the postharvest pathogen Penicillium griseofulvum.</title>
        <authorList>
            <person name="Banani H."/>
            <person name="Marcet-Houben M."/>
            <person name="Ballester A.R."/>
            <person name="Abbruscato P."/>
            <person name="Gonzalez-Candelas L."/>
            <person name="Gabaldon T."/>
            <person name="Spadaro D."/>
        </authorList>
    </citation>
    <scope>NUCLEOTIDE SEQUENCE [LARGE SCALE GENOMIC DNA]</scope>
    <source>
        <strain evidence="2 3">PG3</strain>
    </source>
</reference>
<dbReference type="EMBL" id="LHQR01000069">
    <property type="protein sequence ID" value="KXG46671.1"/>
    <property type="molecule type" value="Genomic_DNA"/>
</dbReference>
<gene>
    <name evidence="2" type="ORF">PGRI_055270</name>
</gene>
<dbReference type="OrthoDB" id="4424523at2759"/>
<sequence length="423" mass="47840">MFGPPQLDEATIRSIDFNRTSRRMLQDMREETWGWVVYRTIYRSDPAFHKAIEILTSWIKAGVYEDLHEYGLENPDPTPNDQLWARHQLTVIEEPATLDGASLDAVRGHFEGWVEAQDKQDGWNKYRACLVMDEAAVQRLGEAMTPEEHREKHGERCYTELRQWFLPAVEAFPELEEGETDFEGWMNCSVFNLIRLWTSLGDGMYMEDASNEVQDGSTLALYFTQADLSPDVFPVDTLEKRAGVIIWYFLCLVYRILHTFQGNDAGNLQKLEFGGALILIWTATIPSAVLLLRNQPSLQLGYLSAFTIVAVGTLVDFLVWGSSIHASRYIFPYACVSLGLLSLIPSIHALTGTFESPPSLAIHFGRVATWNSLGAAFYLLRPLERVGAVNDWRPSLYVMHLVLAYSAVSYSRVILHSVLGYAA</sequence>
<keyword evidence="1" id="KW-1133">Transmembrane helix</keyword>
<keyword evidence="1" id="KW-0812">Transmembrane</keyword>
<accession>A0A135LCH6</accession>
<dbReference type="GeneID" id="63708540"/>
<evidence type="ECO:0000313" key="2">
    <source>
        <dbReference type="EMBL" id="KXG46671.1"/>
    </source>
</evidence>
<protein>
    <recommendedName>
        <fullName evidence="4">Hly-III-related protein</fullName>
    </recommendedName>
</protein>
<dbReference type="AlphaFoldDB" id="A0A135LCH6"/>
<proteinExistence type="predicted"/>
<feature type="transmembrane region" description="Helical" evidence="1">
    <location>
        <begin position="298"/>
        <end position="318"/>
    </location>
</feature>
<feature type="transmembrane region" description="Helical" evidence="1">
    <location>
        <begin position="244"/>
        <end position="261"/>
    </location>
</feature>
<feature type="transmembrane region" description="Helical" evidence="1">
    <location>
        <begin position="330"/>
        <end position="348"/>
    </location>
</feature>
<evidence type="ECO:0000256" key="1">
    <source>
        <dbReference type="SAM" id="Phobius"/>
    </source>
</evidence>
<feature type="transmembrane region" description="Helical" evidence="1">
    <location>
        <begin position="273"/>
        <end position="292"/>
    </location>
</feature>
<evidence type="ECO:0000313" key="3">
    <source>
        <dbReference type="Proteomes" id="UP000070168"/>
    </source>
</evidence>
<name>A0A135LCH6_PENPA</name>
<evidence type="ECO:0008006" key="4">
    <source>
        <dbReference type="Google" id="ProtNLM"/>
    </source>
</evidence>
<dbReference type="Proteomes" id="UP000070168">
    <property type="component" value="Unassembled WGS sequence"/>
</dbReference>
<comment type="caution">
    <text evidence="2">The sequence shown here is derived from an EMBL/GenBank/DDBJ whole genome shotgun (WGS) entry which is preliminary data.</text>
</comment>
<organism evidence="2 3">
    <name type="scientific">Penicillium patulum</name>
    <name type="common">Penicillium griseofulvum</name>
    <dbReference type="NCBI Taxonomy" id="5078"/>
    <lineage>
        <taxon>Eukaryota</taxon>
        <taxon>Fungi</taxon>
        <taxon>Dikarya</taxon>
        <taxon>Ascomycota</taxon>
        <taxon>Pezizomycotina</taxon>
        <taxon>Eurotiomycetes</taxon>
        <taxon>Eurotiomycetidae</taxon>
        <taxon>Eurotiales</taxon>
        <taxon>Aspergillaceae</taxon>
        <taxon>Penicillium</taxon>
    </lineage>
</organism>
<keyword evidence="3" id="KW-1185">Reference proteome</keyword>
<dbReference type="RefSeq" id="XP_040645207.1">
    <property type="nucleotide sequence ID" value="XM_040793240.1"/>
</dbReference>
<feature type="transmembrane region" description="Helical" evidence="1">
    <location>
        <begin position="401"/>
        <end position="422"/>
    </location>
</feature>
<feature type="transmembrane region" description="Helical" evidence="1">
    <location>
        <begin position="360"/>
        <end position="380"/>
    </location>
</feature>